<reference evidence="2" key="2">
    <citation type="submission" date="2022-11" db="EMBL/GenBank/DDBJ databases">
        <title>Role of the vibriolysin VemA secreted by the emergent pathogen Vibrio europaeus in the colonization of Manila clam mucus.</title>
        <authorList>
            <person name="Martinez C."/>
            <person name="Rodriguez S."/>
            <person name="Vences A."/>
            <person name="Barja J.L."/>
            <person name="Toranzo A.E."/>
            <person name="Dubert J."/>
        </authorList>
    </citation>
    <scope>NUCLEOTIDE SEQUENCE</scope>
    <source>
        <strain evidence="2">3454</strain>
    </source>
</reference>
<sequence length="273" mass="30920">MSDQPRVTCDIDNNKIATVSLNRSDKMNAIDMEMFNAVKRTIKQLKSNRNIRAVIVKANGNDFCSGLDVKSLMHDKKGAVKLLFKWWPTRANDAQYFSVGWRDIPCPVIFALHGRCWGGGLQLASGGDFRIAHPKTKFSILEGKWGLIPDMGGALAFRELMRQDHTLELAMTAKEIDADTAQQYGLVTKISDQPYDEAYKLALECANRSPDAIAATKKLYHKTWWSSPGWALCLETWYQIKVMIGKNRIIAAKREMQSQQESQTKTQFAPRQF</sequence>
<dbReference type="EMBL" id="LUAX01000007">
    <property type="protein sequence ID" value="OAM97150.1"/>
    <property type="molecule type" value="Genomic_DNA"/>
</dbReference>
<dbReference type="SUPFAM" id="SSF52096">
    <property type="entry name" value="ClpP/crotonase"/>
    <property type="match status" value="1"/>
</dbReference>
<dbReference type="PANTHER" id="PTHR43149:SF1">
    <property type="entry name" value="DELTA(3,5)-DELTA(2,4)-DIENOYL-COA ISOMERASE, MITOCHONDRIAL"/>
    <property type="match status" value="1"/>
</dbReference>
<dbReference type="Proteomes" id="UP001150001">
    <property type="component" value="Unassembled WGS sequence"/>
</dbReference>
<evidence type="ECO:0000313" key="5">
    <source>
        <dbReference type="Proteomes" id="UP001150001"/>
    </source>
</evidence>
<dbReference type="InterPro" id="IPR001753">
    <property type="entry name" value="Enoyl-CoA_hydra/iso"/>
</dbReference>
<dbReference type="AlphaFoldDB" id="A0A178J5B9"/>
<dbReference type="Pfam" id="PF00378">
    <property type="entry name" value="ECH_1"/>
    <property type="match status" value="1"/>
</dbReference>
<comment type="similarity">
    <text evidence="1">Belongs to the enoyl-CoA hydratase/isomerase family.</text>
</comment>
<dbReference type="EMBL" id="JAPFIT010000012">
    <property type="protein sequence ID" value="MDC5740201.1"/>
    <property type="molecule type" value="Genomic_DNA"/>
</dbReference>
<dbReference type="OrthoDB" id="9807606at2"/>
<comment type="caution">
    <text evidence="3">The sequence shown here is derived from an EMBL/GenBank/DDBJ whole genome shotgun (WGS) entry which is preliminary data.</text>
</comment>
<dbReference type="CDD" id="cd06558">
    <property type="entry name" value="crotonase-like"/>
    <property type="match status" value="1"/>
</dbReference>
<evidence type="ECO:0000256" key="1">
    <source>
        <dbReference type="ARBA" id="ARBA00005254"/>
    </source>
</evidence>
<dbReference type="RefSeq" id="WP_069668359.1">
    <property type="nucleotide sequence ID" value="NZ_JAPFIM010000015.1"/>
</dbReference>
<evidence type="ECO:0000313" key="4">
    <source>
        <dbReference type="Proteomes" id="UP000094761"/>
    </source>
</evidence>
<dbReference type="NCBIfam" id="NF005699">
    <property type="entry name" value="PRK07509.1"/>
    <property type="match status" value="1"/>
</dbReference>
<proteinExistence type="inferred from homology"/>
<dbReference type="GO" id="GO:0016853">
    <property type="term" value="F:isomerase activity"/>
    <property type="evidence" value="ECO:0007669"/>
    <property type="project" value="InterPro"/>
</dbReference>
<keyword evidence="5" id="KW-1185">Reference proteome</keyword>
<dbReference type="Gene3D" id="3.90.226.10">
    <property type="entry name" value="2-enoyl-CoA Hydratase, Chain A, domain 1"/>
    <property type="match status" value="1"/>
</dbReference>
<evidence type="ECO:0000313" key="2">
    <source>
        <dbReference type="EMBL" id="MDC5740201.1"/>
    </source>
</evidence>
<gene>
    <name evidence="3" type="ORF">AZ468_16480</name>
    <name evidence="2" type="ORF">OPW20_08975</name>
</gene>
<dbReference type="InterPro" id="IPR029045">
    <property type="entry name" value="ClpP/crotonase-like_dom_sf"/>
</dbReference>
<organism evidence="3 4">
    <name type="scientific">Vibrio europaeus</name>
    <dbReference type="NCBI Taxonomy" id="300876"/>
    <lineage>
        <taxon>Bacteria</taxon>
        <taxon>Pseudomonadati</taxon>
        <taxon>Pseudomonadota</taxon>
        <taxon>Gammaproteobacteria</taxon>
        <taxon>Vibrionales</taxon>
        <taxon>Vibrionaceae</taxon>
        <taxon>Vibrio</taxon>
        <taxon>Vibrio oreintalis group</taxon>
    </lineage>
</organism>
<dbReference type="Proteomes" id="UP000094761">
    <property type="component" value="Unassembled WGS sequence"/>
</dbReference>
<dbReference type="GeneID" id="78077313"/>
<protein>
    <submittedName>
        <fullName evidence="2 3">Enoyl-CoA hydratase</fullName>
    </submittedName>
</protein>
<reference evidence="3 4" key="1">
    <citation type="submission" date="2016-03" db="EMBL/GenBank/DDBJ databases">
        <title>Draft genome sequence of the Vibrio tubiashii subs. europaeus.</title>
        <authorList>
            <person name="Spinard E."/>
            <person name="Dubert J."/>
            <person name="Nelson D.R."/>
            <person name="Barja J.L."/>
        </authorList>
    </citation>
    <scope>NUCLEOTIDE SEQUENCE [LARGE SCALE GENOMIC DNA]</scope>
    <source>
        <strain evidence="4">PP-638</strain>
        <strain evidence="3">PP2-638</strain>
    </source>
</reference>
<dbReference type="InterPro" id="IPR045002">
    <property type="entry name" value="Ech1-like"/>
</dbReference>
<dbReference type="PANTHER" id="PTHR43149">
    <property type="entry name" value="ENOYL-COA HYDRATASE"/>
    <property type="match status" value="1"/>
</dbReference>
<evidence type="ECO:0000313" key="3">
    <source>
        <dbReference type="EMBL" id="OAM97150.1"/>
    </source>
</evidence>
<accession>A0A178J5B9</accession>
<name>A0A178J5B9_9VIBR</name>